<evidence type="ECO:0000313" key="4">
    <source>
        <dbReference type="Proteomes" id="UP000006906"/>
    </source>
</evidence>
<feature type="region of interest" description="Disordered" evidence="2">
    <location>
        <begin position="692"/>
        <end position="719"/>
    </location>
</feature>
<evidence type="ECO:0000256" key="2">
    <source>
        <dbReference type="SAM" id="MobiDB-lite"/>
    </source>
</evidence>
<dbReference type="Proteomes" id="UP000006906">
    <property type="component" value="Chromosome 13"/>
</dbReference>
<protein>
    <recommendedName>
        <fullName evidence="5">Mediator complex subunit 15 KIX domain-containing protein</fullName>
    </recommendedName>
</protein>
<dbReference type="KEGG" id="cre:CHLRE_13g574750v5"/>
<dbReference type="EMBL" id="CM008974">
    <property type="protein sequence ID" value="PNW73835.1"/>
    <property type="molecule type" value="Genomic_DNA"/>
</dbReference>
<feature type="compositionally biased region" description="Low complexity" evidence="2">
    <location>
        <begin position="161"/>
        <end position="197"/>
    </location>
</feature>
<feature type="coiled-coil region" evidence="1">
    <location>
        <begin position="350"/>
        <end position="384"/>
    </location>
</feature>
<keyword evidence="4" id="KW-1185">Reference proteome</keyword>
<accession>A0A2K3CZX0</accession>
<dbReference type="STRING" id="3055.A0A2K3CZX0"/>
<dbReference type="GeneID" id="5719213"/>
<name>A0A2K3CZX0_CHLRE</name>
<feature type="region of interest" description="Disordered" evidence="2">
    <location>
        <begin position="433"/>
        <end position="465"/>
    </location>
</feature>
<evidence type="ECO:0000313" key="3">
    <source>
        <dbReference type="EMBL" id="PNW73835.1"/>
    </source>
</evidence>
<organism evidence="3 4">
    <name type="scientific">Chlamydomonas reinhardtii</name>
    <name type="common">Chlamydomonas smithii</name>
    <dbReference type="NCBI Taxonomy" id="3055"/>
    <lineage>
        <taxon>Eukaryota</taxon>
        <taxon>Viridiplantae</taxon>
        <taxon>Chlorophyta</taxon>
        <taxon>core chlorophytes</taxon>
        <taxon>Chlorophyceae</taxon>
        <taxon>CS clade</taxon>
        <taxon>Chlamydomonadales</taxon>
        <taxon>Chlamydomonadaceae</taxon>
        <taxon>Chlamydomonas</taxon>
    </lineage>
</organism>
<evidence type="ECO:0000256" key="1">
    <source>
        <dbReference type="SAM" id="Coils"/>
    </source>
</evidence>
<dbReference type="RefSeq" id="XP_042917407.1">
    <property type="nucleotide sequence ID" value="XM_043069431.1"/>
</dbReference>
<feature type="region of interest" description="Disordered" evidence="2">
    <location>
        <begin position="120"/>
        <end position="141"/>
    </location>
</feature>
<keyword evidence="1" id="KW-0175">Coiled coil</keyword>
<sequence length="1090" mass="110212">MASVISDEKRKEWRQYGLNLLMQSFGNSKFALKLAAVVDRAEDEAFKACSTDQAVYEATLRKKLDKSRDGISKMLQQHAHTAMAQQQQQQQHQQMQQRQPVPMVNQQPPQMMQVPQHMISQPQPPQVQQAPMEPAPEQNDDGALFNDFLGTFVNAGGAGAGMKQQQQQQAQQHMMQQAYGAQQQQPGGYPQQPQTAARPGQAPTAVGVMPQHPHLHLAGKMPGMPAAGQGYPMANVPVPVAGRALAPPPGFPGSAVGAVGAPGGQEAQSVYGGGGMGAGGMQVPGQQVPGMGMPTGAGVPMQGQHPGALQGQHAPNMGMAGGMPGQQVGYGGMPGQAPAHDPAAMAATAAAAVQQQQQQQQQHMNAAQAQYVQVMQQQQQQQQQAAAVAAAAVQQQQHQMAAARMASGATSPPPPGGDAVGLAAAAAAANARKPGMPGAQTAQASRPAAMQVPSPVPTAPAYTAPGALGPQAGAAAPAAPGAQAAEEPANQAALEQEYWRLVAQLKTRQHVLRAQIEKYAKADDMKASRSRRILLEAYKRCTVEPGSAEAANYPISGNTLKLLSAVLSSLDGAGGRARALGAPGTAPAQPIPPSLAEGGATNTPPTAPPPPAPAAPVAIKQEPGVAAAGASAPAAGSSGTSRAAIVAAAAVQGAVRRSIKIPRPGQSKAGAGAAEGGGATAGVAAAGTAAAIQPKQEAETGAKPGVPAKLERSSDSASPAVDQVTRLLGLLAQPLPAATLRAHSSRGAADALNFDWDSLMPSLPAAACAQLTAAAAAATTGPPAGGPSSRPAICARTVSVCRVAGLSYEAARAPDGPGSSLHGQASVATAGGLEGMRTQSLGSRGTSCNSLTALGVARVAISLAAAAGTARRGAKRPAQDGTTDVDGDAAAQAATPELKRRRAALETVCAEAEEELKGAVSLRLLEGELCSVSGLEPDAWLVECAAVDLSGGGAAGASAMDEDGHHGNAAAAGGAAGATGAASGAPWRRLRLCVPWDYPHSPPVPTFSSSDPAYSHPYGRAARLHFQTALQGAHHHHHHDHSPHHSLLSLARAWRDAVVRVSNAVRAPSAAAAGPASHMPHSLTPSAIAV</sequence>
<gene>
    <name evidence="3" type="ORF">CHLRE_13g574750v5</name>
</gene>
<feature type="region of interest" description="Disordered" evidence="2">
    <location>
        <begin position="1068"/>
        <end position="1090"/>
    </location>
</feature>
<dbReference type="ExpressionAtlas" id="A0A2K3CZX0">
    <property type="expression patterns" value="baseline"/>
</dbReference>
<feature type="compositionally biased region" description="Low complexity" evidence="2">
    <location>
        <begin position="578"/>
        <end position="588"/>
    </location>
</feature>
<dbReference type="InParanoid" id="A0A2K3CZX0"/>
<feature type="compositionally biased region" description="Low complexity" evidence="2">
    <location>
        <begin position="879"/>
        <end position="895"/>
    </location>
</feature>
<dbReference type="AlphaFoldDB" id="A0A2K3CZX0"/>
<feature type="region of interest" description="Disordered" evidence="2">
    <location>
        <begin position="578"/>
        <end position="617"/>
    </location>
</feature>
<evidence type="ECO:0008006" key="5">
    <source>
        <dbReference type="Google" id="ProtNLM"/>
    </source>
</evidence>
<dbReference type="GO" id="GO:0003924">
    <property type="term" value="F:GTPase activity"/>
    <property type="evidence" value="ECO:0000318"/>
    <property type="project" value="GO_Central"/>
</dbReference>
<reference evidence="3 4" key="1">
    <citation type="journal article" date="2007" name="Science">
        <title>The Chlamydomonas genome reveals the evolution of key animal and plant functions.</title>
        <authorList>
            <person name="Merchant S.S."/>
            <person name="Prochnik S.E."/>
            <person name="Vallon O."/>
            <person name="Harris E.H."/>
            <person name="Karpowicz S.J."/>
            <person name="Witman G.B."/>
            <person name="Terry A."/>
            <person name="Salamov A."/>
            <person name="Fritz-Laylin L.K."/>
            <person name="Marechal-Drouard L."/>
            <person name="Marshall W.F."/>
            <person name="Qu L.H."/>
            <person name="Nelson D.R."/>
            <person name="Sanderfoot A.A."/>
            <person name="Spalding M.H."/>
            <person name="Kapitonov V.V."/>
            <person name="Ren Q."/>
            <person name="Ferris P."/>
            <person name="Lindquist E."/>
            <person name="Shapiro H."/>
            <person name="Lucas S.M."/>
            <person name="Grimwood J."/>
            <person name="Schmutz J."/>
            <person name="Cardol P."/>
            <person name="Cerutti H."/>
            <person name="Chanfreau G."/>
            <person name="Chen C.L."/>
            <person name="Cognat V."/>
            <person name="Croft M.T."/>
            <person name="Dent R."/>
            <person name="Dutcher S."/>
            <person name="Fernandez E."/>
            <person name="Fukuzawa H."/>
            <person name="Gonzalez-Ballester D."/>
            <person name="Gonzalez-Halphen D."/>
            <person name="Hallmann A."/>
            <person name="Hanikenne M."/>
            <person name="Hippler M."/>
            <person name="Inwood W."/>
            <person name="Jabbari K."/>
            <person name="Kalanon M."/>
            <person name="Kuras R."/>
            <person name="Lefebvre P.A."/>
            <person name="Lemaire S.D."/>
            <person name="Lobanov A.V."/>
            <person name="Lohr M."/>
            <person name="Manuell A."/>
            <person name="Meier I."/>
            <person name="Mets L."/>
            <person name="Mittag M."/>
            <person name="Mittelmeier T."/>
            <person name="Moroney J.V."/>
            <person name="Moseley J."/>
            <person name="Napoli C."/>
            <person name="Nedelcu A.M."/>
            <person name="Niyogi K."/>
            <person name="Novoselov S.V."/>
            <person name="Paulsen I.T."/>
            <person name="Pazour G."/>
            <person name="Purton S."/>
            <person name="Ral J.P."/>
            <person name="Riano-Pachon D.M."/>
            <person name="Riekhof W."/>
            <person name="Rymarquis L."/>
            <person name="Schroda M."/>
            <person name="Stern D."/>
            <person name="Umen J."/>
            <person name="Willows R."/>
            <person name="Wilson N."/>
            <person name="Zimmer S.L."/>
            <person name="Allmer J."/>
            <person name="Balk J."/>
            <person name="Bisova K."/>
            <person name="Chen C.J."/>
            <person name="Elias M."/>
            <person name="Gendler K."/>
            <person name="Hauser C."/>
            <person name="Lamb M.R."/>
            <person name="Ledford H."/>
            <person name="Long J.C."/>
            <person name="Minagawa J."/>
            <person name="Page M.D."/>
            <person name="Pan J."/>
            <person name="Pootakham W."/>
            <person name="Roje S."/>
            <person name="Rose A."/>
            <person name="Stahlberg E."/>
            <person name="Terauchi A.M."/>
            <person name="Yang P."/>
            <person name="Ball S."/>
            <person name="Bowler C."/>
            <person name="Dieckmann C.L."/>
            <person name="Gladyshev V.N."/>
            <person name="Green P."/>
            <person name="Jorgensen R."/>
            <person name="Mayfield S."/>
            <person name="Mueller-Roeber B."/>
            <person name="Rajamani S."/>
            <person name="Sayre R.T."/>
            <person name="Brokstein P."/>
            <person name="Dubchak I."/>
            <person name="Goodstein D."/>
            <person name="Hornick L."/>
            <person name="Huang Y.W."/>
            <person name="Jhaveri J."/>
            <person name="Luo Y."/>
            <person name="Martinez D."/>
            <person name="Ngau W.C."/>
            <person name="Otillar B."/>
            <person name="Poliakov A."/>
            <person name="Porter A."/>
            <person name="Szajkowski L."/>
            <person name="Werner G."/>
            <person name="Zhou K."/>
            <person name="Grigoriev I.V."/>
            <person name="Rokhsar D.S."/>
            <person name="Grossman A.R."/>
        </authorList>
    </citation>
    <scope>NUCLEOTIDE SEQUENCE [LARGE SCALE GENOMIC DNA]</scope>
    <source>
        <strain evidence="4">CC-503</strain>
    </source>
</reference>
<feature type="compositionally biased region" description="Pro residues" evidence="2">
    <location>
        <begin position="605"/>
        <end position="614"/>
    </location>
</feature>
<dbReference type="OrthoDB" id="549460at2759"/>
<proteinExistence type="predicted"/>
<dbReference type="GO" id="GO:0005525">
    <property type="term" value="F:GTP binding"/>
    <property type="evidence" value="ECO:0000318"/>
    <property type="project" value="GO_Central"/>
</dbReference>
<feature type="compositionally biased region" description="Low complexity" evidence="2">
    <location>
        <begin position="126"/>
        <end position="137"/>
    </location>
</feature>
<feature type="region of interest" description="Disordered" evidence="2">
    <location>
        <begin position="870"/>
        <end position="895"/>
    </location>
</feature>
<feature type="region of interest" description="Disordered" evidence="2">
    <location>
        <begin position="158"/>
        <end position="203"/>
    </location>
</feature>
<dbReference type="Gramene" id="PNW73835">
    <property type="protein sequence ID" value="PNW73835"/>
    <property type="gene ID" value="CHLRE_13g574750v5"/>
</dbReference>